<keyword evidence="1" id="KW-1133">Transmembrane helix</keyword>
<dbReference type="AlphaFoldDB" id="A0AAW8Q4S5"/>
<keyword evidence="1" id="KW-0812">Transmembrane</keyword>
<evidence type="ECO:0000313" key="3">
    <source>
        <dbReference type="Proteomes" id="UP001253193"/>
    </source>
</evidence>
<evidence type="ECO:0000313" key="2">
    <source>
        <dbReference type="EMBL" id="MDS1821473.1"/>
    </source>
</evidence>
<sequence>MLKINSQYRKPTALNISITITVILTLAVCASEYGLIGAFLTGGVFMVADRFMRRSSPPAYIRSMLILTLTASTFPFFGIEAGSLTVIALLFSAALTAAIRNLSSQPLLKDSLFVFSIIAFLTALTIELSSPLYLEDLHTMLITYSENIDIRKESIQANLALTTLWASLILLLELTNKVAEIFGGKYAK</sequence>
<feature type="transmembrane region" description="Helical" evidence="1">
    <location>
        <begin position="154"/>
        <end position="172"/>
    </location>
</feature>
<evidence type="ECO:0000256" key="1">
    <source>
        <dbReference type="SAM" id="Phobius"/>
    </source>
</evidence>
<protein>
    <submittedName>
        <fullName evidence="2">Uncharacterized protein</fullName>
    </submittedName>
</protein>
<keyword evidence="1" id="KW-0472">Membrane</keyword>
<organism evidence="2 3">
    <name type="scientific">Vibrio parahaemolyticus</name>
    <dbReference type="NCBI Taxonomy" id="670"/>
    <lineage>
        <taxon>Bacteria</taxon>
        <taxon>Pseudomonadati</taxon>
        <taxon>Pseudomonadota</taxon>
        <taxon>Gammaproteobacteria</taxon>
        <taxon>Vibrionales</taxon>
        <taxon>Vibrionaceae</taxon>
        <taxon>Vibrio</taxon>
    </lineage>
</organism>
<feature type="transmembrane region" description="Helical" evidence="1">
    <location>
        <begin position="112"/>
        <end position="134"/>
    </location>
</feature>
<proteinExistence type="predicted"/>
<reference evidence="2" key="1">
    <citation type="submission" date="2023-06" db="EMBL/GenBank/DDBJ databases">
        <title>Genomic Diversity of Vibrio spp. and Metagenomic Analysis of Pathogens in Florida Gulf Coastal Waters Following Hurricane Ian.</title>
        <authorList>
            <person name="Brumfield K.D."/>
        </authorList>
    </citation>
    <scope>NUCLEOTIDE SEQUENCE</scope>
    <source>
        <strain evidence="2">WBS2B-138</strain>
    </source>
</reference>
<dbReference type="EMBL" id="JAUHGG010000003">
    <property type="protein sequence ID" value="MDS1821473.1"/>
    <property type="molecule type" value="Genomic_DNA"/>
</dbReference>
<feature type="transmembrane region" description="Helical" evidence="1">
    <location>
        <begin position="83"/>
        <end position="100"/>
    </location>
</feature>
<feature type="transmembrane region" description="Helical" evidence="1">
    <location>
        <begin position="12"/>
        <end position="28"/>
    </location>
</feature>
<gene>
    <name evidence="2" type="ORF">QX249_12445</name>
</gene>
<accession>A0AAW8Q4S5</accession>
<name>A0AAW8Q4S5_VIBPH</name>
<dbReference type="RefSeq" id="WP_311020366.1">
    <property type="nucleotide sequence ID" value="NZ_JAUHGG010000003.1"/>
</dbReference>
<dbReference type="Proteomes" id="UP001253193">
    <property type="component" value="Unassembled WGS sequence"/>
</dbReference>
<comment type="caution">
    <text evidence="2">The sequence shown here is derived from an EMBL/GenBank/DDBJ whole genome shotgun (WGS) entry which is preliminary data.</text>
</comment>